<dbReference type="GO" id="GO:0016887">
    <property type="term" value="F:ATP hydrolysis activity"/>
    <property type="evidence" value="ECO:0007669"/>
    <property type="project" value="InterPro"/>
</dbReference>
<feature type="compositionally biased region" description="Polar residues" evidence="1">
    <location>
        <begin position="1"/>
        <end position="23"/>
    </location>
</feature>
<organism evidence="3 4">
    <name type="scientific">Orbilia brochopaga</name>
    <dbReference type="NCBI Taxonomy" id="3140254"/>
    <lineage>
        <taxon>Eukaryota</taxon>
        <taxon>Fungi</taxon>
        <taxon>Dikarya</taxon>
        <taxon>Ascomycota</taxon>
        <taxon>Pezizomycotina</taxon>
        <taxon>Orbiliomycetes</taxon>
        <taxon>Orbiliales</taxon>
        <taxon>Orbiliaceae</taxon>
        <taxon>Orbilia</taxon>
    </lineage>
</organism>
<dbReference type="GO" id="GO:0042254">
    <property type="term" value="P:ribosome biogenesis"/>
    <property type="evidence" value="ECO:0007669"/>
    <property type="project" value="TreeGrafter"/>
</dbReference>
<dbReference type="InterPro" id="IPR027417">
    <property type="entry name" value="P-loop_NTPase"/>
</dbReference>
<dbReference type="GO" id="GO:0003723">
    <property type="term" value="F:RNA binding"/>
    <property type="evidence" value="ECO:0007669"/>
    <property type="project" value="TreeGrafter"/>
</dbReference>
<evidence type="ECO:0000313" key="3">
    <source>
        <dbReference type="EMBL" id="KAK6354637.1"/>
    </source>
</evidence>
<feature type="region of interest" description="Disordered" evidence="1">
    <location>
        <begin position="1"/>
        <end position="44"/>
    </location>
</feature>
<evidence type="ECO:0000313" key="4">
    <source>
        <dbReference type="Proteomes" id="UP001375240"/>
    </source>
</evidence>
<dbReference type="GO" id="GO:1990275">
    <property type="term" value="F:preribosome binding"/>
    <property type="evidence" value="ECO:0007669"/>
    <property type="project" value="TreeGrafter"/>
</dbReference>
<proteinExistence type="predicted"/>
<dbReference type="InterPro" id="IPR003593">
    <property type="entry name" value="AAA+_ATPase"/>
</dbReference>
<dbReference type="CDD" id="cd19481">
    <property type="entry name" value="RecA-like_protease"/>
    <property type="match status" value="1"/>
</dbReference>
<dbReference type="GO" id="GO:0005634">
    <property type="term" value="C:nucleus"/>
    <property type="evidence" value="ECO:0007669"/>
    <property type="project" value="TreeGrafter"/>
</dbReference>
<dbReference type="PANTHER" id="PTHR23077">
    <property type="entry name" value="AAA-FAMILY ATPASE"/>
    <property type="match status" value="1"/>
</dbReference>
<comment type="caution">
    <text evidence="3">The sequence shown here is derived from an EMBL/GenBank/DDBJ whole genome shotgun (WGS) entry which is preliminary data.</text>
</comment>
<dbReference type="Proteomes" id="UP001375240">
    <property type="component" value="Unassembled WGS sequence"/>
</dbReference>
<dbReference type="InterPro" id="IPR003959">
    <property type="entry name" value="ATPase_AAA_core"/>
</dbReference>
<feature type="domain" description="AAA+ ATPase" evidence="2">
    <location>
        <begin position="377"/>
        <end position="510"/>
    </location>
</feature>
<dbReference type="GO" id="GO:0005524">
    <property type="term" value="F:ATP binding"/>
    <property type="evidence" value="ECO:0007669"/>
    <property type="project" value="InterPro"/>
</dbReference>
<evidence type="ECO:0000259" key="2">
    <source>
        <dbReference type="SMART" id="SM00382"/>
    </source>
</evidence>
<dbReference type="SUPFAM" id="SSF52540">
    <property type="entry name" value="P-loop containing nucleoside triphosphate hydrolases"/>
    <property type="match status" value="1"/>
</dbReference>
<gene>
    <name evidence="3" type="ORF">TWF696_003777</name>
</gene>
<keyword evidence="4" id="KW-1185">Reference proteome</keyword>
<accession>A0AAV9V456</accession>
<name>A0AAV9V456_9PEZI</name>
<dbReference type="PANTHER" id="PTHR23077:SF132">
    <property type="entry name" value="ATP-DEPENDENT ZN PROTEASE"/>
    <property type="match status" value="1"/>
</dbReference>
<sequence>MTRNYPSTENVTVNETMRTGDTASDSSSSSNMAHPGSSDAVSPGSILTASDILKSHEDAFEERRRSHDGELHLPQSVVTTIEVIGGPHNARAQRLAANLATLTGKLDNTQNATEHNTFNPAWQITQPANRPPQPGTKNVDIHARSYCKAAYDSMASTSSKHKHPGGVMSSIFAHADGKYDDINVQIIASIRQAHPNSRLMPLDLFTLDIWGFCFTGHAQLQMLTSVAEGTGISTYSYNPPAKRTGSGAPNGQFGQTPQYETGTIIYKGAKWTVYFASWSRGFELFRRAYIVHDLDKDGDALVEQFALECGVWTTTPREQMWVFDRGYWQLDGALYASVMKASWSDIILPKELKDDVLNDVLGFFAAEETYRGLKMPWKRGVVFYGPPGNGKTITLKALMKALYTPTASIPPLPLPSLYVKTLAGYGPPEFAIRDVFQKARQQSPCLLIWEDLDSIINDANRSFFLNELDGLEDNQGILVIGTTNHLDRLDPGIVKRPSRFDRKYLFDNPVDVERVRYVEYWRKKLSDTPIDFSDDLVKELADMMKDFSFAYMKEAFVSTLLMLAGRRNNKDGGDEWASKFPDTIRKQIKQLREQLEAQ</sequence>
<evidence type="ECO:0000256" key="1">
    <source>
        <dbReference type="SAM" id="MobiDB-lite"/>
    </source>
</evidence>
<dbReference type="Pfam" id="PF00004">
    <property type="entry name" value="AAA"/>
    <property type="match status" value="1"/>
</dbReference>
<reference evidence="3 4" key="1">
    <citation type="submission" date="2019-10" db="EMBL/GenBank/DDBJ databases">
        <authorList>
            <person name="Palmer J.M."/>
        </authorList>
    </citation>
    <scope>NUCLEOTIDE SEQUENCE [LARGE SCALE GENOMIC DNA]</scope>
    <source>
        <strain evidence="3 4">TWF696</strain>
    </source>
</reference>
<dbReference type="AlphaFoldDB" id="A0AAV9V456"/>
<dbReference type="SMART" id="SM00382">
    <property type="entry name" value="AAA"/>
    <property type="match status" value="1"/>
</dbReference>
<dbReference type="Gene3D" id="3.40.50.300">
    <property type="entry name" value="P-loop containing nucleotide triphosphate hydrolases"/>
    <property type="match status" value="1"/>
</dbReference>
<dbReference type="InterPro" id="IPR050168">
    <property type="entry name" value="AAA_ATPase_domain"/>
</dbReference>
<protein>
    <recommendedName>
        <fullName evidence="2">AAA+ ATPase domain-containing protein</fullName>
    </recommendedName>
</protein>
<dbReference type="EMBL" id="JAVHNQ010000002">
    <property type="protein sequence ID" value="KAK6354637.1"/>
    <property type="molecule type" value="Genomic_DNA"/>
</dbReference>